<evidence type="ECO:0000313" key="4">
    <source>
        <dbReference type="Proteomes" id="UP000467700"/>
    </source>
</evidence>
<dbReference type="EMBL" id="CACVBS010000038">
    <property type="protein sequence ID" value="CAA7263144.1"/>
    <property type="molecule type" value="Genomic_DNA"/>
</dbReference>
<feature type="chain" id="PRO_5035947797" evidence="2">
    <location>
        <begin position="21"/>
        <end position="209"/>
    </location>
</feature>
<sequence length="209" mass="20956">MTSQKPTLSAELMLTKLIEALELLGVTVVSPTEQMNREGVQSAAIASTPVGPPASAGTPAAPSAPSVDVARMIAQLQALGINVVSPSGAPVSSSNAYTAPTPTAATGAGTGIPTFSRNIRSPWANTAPAGAAAAGVSVATMVPMVAVPAIGDMVGKGKAPEAGSSGCTPVKPSDEAAANSFENDFVSEGAPELPRVPWRIQRCRDAREP</sequence>
<feature type="signal peptide" evidence="2">
    <location>
        <begin position="1"/>
        <end position="20"/>
    </location>
</feature>
<keyword evidence="4" id="KW-1185">Reference proteome</keyword>
<dbReference type="Proteomes" id="UP000467700">
    <property type="component" value="Unassembled WGS sequence"/>
</dbReference>
<accession>A0A8S0W5A9</accession>
<proteinExistence type="predicted"/>
<keyword evidence="2" id="KW-0732">Signal</keyword>
<comment type="caution">
    <text evidence="3">The sequence shown here is derived from an EMBL/GenBank/DDBJ whole genome shotgun (WGS) entry which is preliminary data.</text>
</comment>
<gene>
    <name evidence="3" type="ORF">AAE3_LOCUS5326</name>
</gene>
<reference evidence="3 4" key="1">
    <citation type="submission" date="2020-01" db="EMBL/GenBank/DDBJ databases">
        <authorList>
            <person name="Gupta K D."/>
        </authorList>
    </citation>
    <scope>NUCLEOTIDE SEQUENCE [LARGE SCALE GENOMIC DNA]</scope>
</reference>
<name>A0A8S0W5A9_CYCAE</name>
<evidence type="ECO:0000313" key="3">
    <source>
        <dbReference type="EMBL" id="CAA7263144.1"/>
    </source>
</evidence>
<protein>
    <submittedName>
        <fullName evidence="3">Uncharacterized protein</fullName>
    </submittedName>
</protein>
<feature type="region of interest" description="Disordered" evidence="1">
    <location>
        <begin position="157"/>
        <end position="209"/>
    </location>
</feature>
<organism evidence="3 4">
    <name type="scientific">Cyclocybe aegerita</name>
    <name type="common">Black poplar mushroom</name>
    <name type="synonym">Agrocybe aegerita</name>
    <dbReference type="NCBI Taxonomy" id="1973307"/>
    <lineage>
        <taxon>Eukaryota</taxon>
        <taxon>Fungi</taxon>
        <taxon>Dikarya</taxon>
        <taxon>Basidiomycota</taxon>
        <taxon>Agaricomycotina</taxon>
        <taxon>Agaricomycetes</taxon>
        <taxon>Agaricomycetidae</taxon>
        <taxon>Agaricales</taxon>
        <taxon>Agaricineae</taxon>
        <taxon>Bolbitiaceae</taxon>
        <taxon>Cyclocybe</taxon>
    </lineage>
</organism>
<evidence type="ECO:0000256" key="2">
    <source>
        <dbReference type="SAM" id="SignalP"/>
    </source>
</evidence>
<dbReference type="AlphaFoldDB" id="A0A8S0W5A9"/>
<evidence type="ECO:0000256" key="1">
    <source>
        <dbReference type="SAM" id="MobiDB-lite"/>
    </source>
</evidence>